<keyword evidence="7" id="KW-0408">Iron</keyword>
<evidence type="ECO:0000256" key="4">
    <source>
        <dbReference type="ARBA" id="ARBA00022723"/>
    </source>
</evidence>
<keyword evidence="6" id="KW-0560">Oxidoreductase</keyword>
<dbReference type="PRINTS" id="PR00371">
    <property type="entry name" value="FPNCR"/>
</dbReference>
<evidence type="ECO:0000256" key="1">
    <source>
        <dbReference type="ARBA" id="ARBA00001974"/>
    </source>
</evidence>
<dbReference type="InterPro" id="IPR001433">
    <property type="entry name" value="OxRdtase_FAD/NAD-bd"/>
</dbReference>
<dbReference type="InterPro" id="IPR050415">
    <property type="entry name" value="MRET"/>
</dbReference>
<dbReference type="SUPFAM" id="SSF52343">
    <property type="entry name" value="Ferredoxin reductase-like, C-terminal NADP-linked domain"/>
    <property type="match status" value="1"/>
</dbReference>
<evidence type="ECO:0000256" key="5">
    <source>
        <dbReference type="ARBA" id="ARBA00022827"/>
    </source>
</evidence>
<dbReference type="EMBL" id="CP007243">
    <property type="protein sequence ID" value="AIA30638.1"/>
    <property type="molecule type" value="Genomic_DNA"/>
</dbReference>
<evidence type="ECO:0000313" key="11">
    <source>
        <dbReference type="Proteomes" id="UP000027059"/>
    </source>
</evidence>
<reference evidence="11" key="1">
    <citation type="submission" date="2014-02" db="EMBL/GenBank/DDBJ databases">
        <title>Complete genome sequence and comparative genomic analysis of the nitrogen-fixing bacterium Leptospirillum ferriphilum YSK.</title>
        <authorList>
            <person name="Guo X."/>
            <person name="Yin H."/>
            <person name="Liang Y."/>
            <person name="Hu Q."/>
            <person name="Ma L."/>
            <person name="Xiao Y."/>
            <person name="Zhang X."/>
            <person name="Qiu G."/>
            <person name="Liu X."/>
        </authorList>
    </citation>
    <scope>NUCLEOTIDE SEQUENCE [LARGE SCALE GENOMIC DNA]</scope>
    <source>
        <strain evidence="11">YSK</strain>
    </source>
</reference>
<dbReference type="GO" id="GO:0051537">
    <property type="term" value="F:2 iron, 2 sulfur cluster binding"/>
    <property type="evidence" value="ECO:0007669"/>
    <property type="project" value="UniProtKB-KW"/>
</dbReference>
<dbReference type="OrthoDB" id="9806195at2"/>
<dbReference type="PANTHER" id="PTHR47354:SF6">
    <property type="entry name" value="NADH OXIDOREDUCTASE HCR"/>
    <property type="match status" value="1"/>
</dbReference>
<dbReference type="HOGENOM" id="CLU_003827_7_3_0"/>
<dbReference type="InterPro" id="IPR039261">
    <property type="entry name" value="FNR_nucleotide-bd"/>
</dbReference>
<dbReference type="Pfam" id="PF00175">
    <property type="entry name" value="NAD_binding_1"/>
    <property type="match status" value="1"/>
</dbReference>
<dbReference type="GO" id="GO:0046872">
    <property type="term" value="F:metal ion binding"/>
    <property type="evidence" value="ECO:0007669"/>
    <property type="project" value="UniProtKB-KW"/>
</dbReference>
<gene>
    <name evidence="10" type="ORF">Y981_07350</name>
</gene>
<reference evidence="10 11" key="2">
    <citation type="journal article" date="2015" name="Biomed. Res. Int.">
        <title>Effects of Arsenite Resistance on the Growth and Functional Gene Expression of Leptospirillum ferriphilum and Acidithiobacillus thiooxidans in Pure Culture and Coculture.</title>
        <authorList>
            <person name="Jiang H."/>
            <person name="Liang Y."/>
            <person name="Yin H."/>
            <person name="Xiao Y."/>
            <person name="Guo X."/>
            <person name="Xu Y."/>
            <person name="Hu Q."/>
            <person name="Liu H."/>
            <person name="Liu X."/>
        </authorList>
    </citation>
    <scope>NUCLEOTIDE SEQUENCE [LARGE SCALE GENOMIC DNA]</scope>
    <source>
        <strain evidence="10 11">YSK</strain>
    </source>
</reference>
<keyword evidence="2" id="KW-0285">Flavoprotein</keyword>
<keyword evidence="5" id="KW-0274">FAD</keyword>
<accession>A0A059XUX1</accession>
<dbReference type="InterPro" id="IPR017927">
    <property type="entry name" value="FAD-bd_FR_type"/>
</dbReference>
<dbReference type="KEGG" id="lfp:Y981_07350"/>
<dbReference type="AlphaFoldDB" id="A0A059XUX1"/>
<sequence length="251" mass="27086">MEAVGRFCRKGMVAKNTLMFQVEMPPGTFPSFVPGQYVYLEWKNPPVSLKAGDGRSFSITSSPASLPVLSFATRLTGSPFKNALLSVPNDSLMLVSGPYGEFCLPGCIGESRISSWEMPIVLISGGIGITPYRSMLLHSIDACLNMSFFLFTTNPTLEDSPFRNELEELSRNHKNLFLCQYVSRSAGLPASAVNAGPLTPAKILGFLGEKAQKAQYFISGPPSLVTSFKNGLLGAGILAGRIHSDPFFGYA</sequence>
<dbReference type="SUPFAM" id="SSF63380">
    <property type="entry name" value="Riboflavin synthase domain-like"/>
    <property type="match status" value="1"/>
</dbReference>
<feature type="domain" description="FAD-binding FR-type" evidence="9">
    <location>
        <begin position="1"/>
        <end position="105"/>
    </location>
</feature>
<keyword evidence="4" id="KW-0479">Metal-binding</keyword>
<protein>
    <submittedName>
        <fullName evidence="10">Flavodoxin reductase</fullName>
    </submittedName>
</protein>
<evidence type="ECO:0000256" key="3">
    <source>
        <dbReference type="ARBA" id="ARBA00022714"/>
    </source>
</evidence>
<dbReference type="RefSeq" id="WP_038505424.1">
    <property type="nucleotide sequence ID" value="NZ_CP007243.1"/>
</dbReference>
<evidence type="ECO:0000256" key="8">
    <source>
        <dbReference type="ARBA" id="ARBA00023014"/>
    </source>
</evidence>
<dbReference type="PROSITE" id="PS51384">
    <property type="entry name" value="FAD_FR"/>
    <property type="match status" value="1"/>
</dbReference>
<dbReference type="InterPro" id="IPR001709">
    <property type="entry name" value="Flavoprot_Pyr_Nucl_cyt_Rdtase"/>
</dbReference>
<dbReference type="GO" id="GO:0016491">
    <property type="term" value="F:oxidoreductase activity"/>
    <property type="evidence" value="ECO:0007669"/>
    <property type="project" value="UniProtKB-KW"/>
</dbReference>
<dbReference type="Gene3D" id="3.40.50.80">
    <property type="entry name" value="Nucleotide-binding domain of ferredoxin-NADP reductase (FNR) module"/>
    <property type="match status" value="1"/>
</dbReference>
<keyword evidence="3" id="KW-0001">2Fe-2S</keyword>
<keyword evidence="8" id="KW-0411">Iron-sulfur</keyword>
<dbReference type="InterPro" id="IPR017938">
    <property type="entry name" value="Riboflavin_synthase-like_b-brl"/>
</dbReference>
<name>A0A059XUX1_9BACT</name>
<evidence type="ECO:0000256" key="6">
    <source>
        <dbReference type="ARBA" id="ARBA00023002"/>
    </source>
</evidence>
<evidence type="ECO:0000256" key="7">
    <source>
        <dbReference type="ARBA" id="ARBA00023004"/>
    </source>
</evidence>
<keyword evidence="11" id="KW-1185">Reference proteome</keyword>
<dbReference type="PANTHER" id="PTHR47354">
    <property type="entry name" value="NADH OXIDOREDUCTASE HCR"/>
    <property type="match status" value="1"/>
</dbReference>
<evidence type="ECO:0000259" key="9">
    <source>
        <dbReference type="PROSITE" id="PS51384"/>
    </source>
</evidence>
<dbReference type="CDD" id="cd00322">
    <property type="entry name" value="FNR_like"/>
    <property type="match status" value="1"/>
</dbReference>
<organism evidence="10 11">
    <name type="scientific">Leptospirillum ferriphilum YSK</name>
    <dbReference type="NCBI Taxonomy" id="1441628"/>
    <lineage>
        <taxon>Bacteria</taxon>
        <taxon>Pseudomonadati</taxon>
        <taxon>Nitrospirota</taxon>
        <taxon>Nitrospiria</taxon>
        <taxon>Nitrospirales</taxon>
        <taxon>Nitrospiraceae</taxon>
        <taxon>Leptospirillum</taxon>
    </lineage>
</organism>
<proteinExistence type="predicted"/>
<evidence type="ECO:0000256" key="2">
    <source>
        <dbReference type="ARBA" id="ARBA00022630"/>
    </source>
</evidence>
<dbReference type="Gene3D" id="2.40.30.10">
    <property type="entry name" value="Translation factors"/>
    <property type="match status" value="1"/>
</dbReference>
<evidence type="ECO:0000313" key="10">
    <source>
        <dbReference type="EMBL" id="AIA30638.1"/>
    </source>
</evidence>
<dbReference type="Proteomes" id="UP000027059">
    <property type="component" value="Chromosome"/>
</dbReference>
<comment type="cofactor">
    <cofactor evidence="1">
        <name>FAD</name>
        <dbReference type="ChEBI" id="CHEBI:57692"/>
    </cofactor>
</comment>